<organism evidence="2 3">
    <name type="scientific">Methylobacterium symbioticum</name>
    <dbReference type="NCBI Taxonomy" id="2584084"/>
    <lineage>
        <taxon>Bacteria</taxon>
        <taxon>Pseudomonadati</taxon>
        <taxon>Pseudomonadota</taxon>
        <taxon>Alphaproteobacteria</taxon>
        <taxon>Hyphomicrobiales</taxon>
        <taxon>Methylobacteriaceae</taxon>
        <taxon>Methylobacterium</taxon>
    </lineage>
</organism>
<feature type="domain" description="SprT-like" evidence="1">
    <location>
        <begin position="92"/>
        <end position="157"/>
    </location>
</feature>
<accession>A0A509ELQ1</accession>
<dbReference type="EMBL" id="CABFPH010000181">
    <property type="protein sequence ID" value="VUD74962.1"/>
    <property type="molecule type" value="Genomic_DNA"/>
</dbReference>
<protein>
    <recommendedName>
        <fullName evidence="1">SprT-like domain-containing protein</fullName>
    </recommendedName>
</protein>
<dbReference type="GO" id="GO:0006950">
    <property type="term" value="P:response to stress"/>
    <property type="evidence" value="ECO:0007669"/>
    <property type="project" value="UniProtKB-ARBA"/>
</dbReference>
<sequence length="260" mass="28545">MQPIDETVYLNSIFDKRRSTFDDVVVPIGDEAQLEPGSSVSYDTTDPTSRTYFGLTGAYVFFNERLFSARLPPCLITLQRKNRAYGYFAGDRFGARDGTEIIDEIALNPSFFAECSIADTLSTLVHEMAHLQQKHFGTPPRRGYHNREWAGMMRAVGLIPSTSGEPGGKETGQRVSHYIEPGGRFAQACAELVDLRGDTVPYVELGSELERETRERKAASKTKYTCPACGANAWAKPEIALDCGACKQPMDVAPANGTSG</sequence>
<evidence type="ECO:0000313" key="3">
    <source>
        <dbReference type="Proteomes" id="UP000410984"/>
    </source>
</evidence>
<name>A0A509ELQ1_9HYPH</name>
<dbReference type="Proteomes" id="UP000410984">
    <property type="component" value="Unassembled WGS sequence"/>
</dbReference>
<dbReference type="AlphaFoldDB" id="A0A509ELQ1"/>
<dbReference type="OrthoDB" id="5298817at2"/>
<evidence type="ECO:0000259" key="1">
    <source>
        <dbReference type="Pfam" id="PF10263"/>
    </source>
</evidence>
<dbReference type="Pfam" id="PF10263">
    <property type="entry name" value="SprT-like"/>
    <property type="match status" value="1"/>
</dbReference>
<proteinExistence type="predicted"/>
<keyword evidence="3" id="KW-1185">Reference proteome</keyword>
<evidence type="ECO:0000313" key="2">
    <source>
        <dbReference type="EMBL" id="VUD74962.1"/>
    </source>
</evidence>
<gene>
    <name evidence="2" type="ORF">MET9862_05598</name>
</gene>
<reference evidence="2 3" key="1">
    <citation type="submission" date="2019-06" db="EMBL/GenBank/DDBJ databases">
        <authorList>
            <person name="Rodrigo-Torres L."/>
            <person name="Arahal R. D."/>
            <person name="Lucena T."/>
        </authorList>
    </citation>
    <scope>NUCLEOTIDE SEQUENCE [LARGE SCALE GENOMIC DNA]</scope>
    <source>
        <strain evidence="2 3">SB0023/3</strain>
    </source>
</reference>
<dbReference type="InterPro" id="IPR006640">
    <property type="entry name" value="SprT-like_domain"/>
</dbReference>